<dbReference type="InterPro" id="IPR041492">
    <property type="entry name" value="HAD_2"/>
</dbReference>
<dbReference type="PANTHER" id="PTHR43434">
    <property type="entry name" value="PHOSPHOGLYCOLATE PHOSPHATASE"/>
    <property type="match status" value="1"/>
</dbReference>
<dbReference type="GO" id="GO:0006281">
    <property type="term" value="P:DNA repair"/>
    <property type="evidence" value="ECO:0007669"/>
    <property type="project" value="TreeGrafter"/>
</dbReference>
<protein>
    <submittedName>
        <fullName evidence="1">Phosphoglycolate phosphatase</fullName>
    </submittedName>
</protein>
<dbReference type="InterPro" id="IPR023214">
    <property type="entry name" value="HAD_sf"/>
</dbReference>
<dbReference type="GO" id="GO:0008967">
    <property type="term" value="F:phosphoglycolate phosphatase activity"/>
    <property type="evidence" value="ECO:0007669"/>
    <property type="project" value="TreeGrafter"/>
</dbReference>
<name>A0A650EJ83_9BACT</name>
<reference evidence="1" key="1">
    <citation type="journal article" date="2020" name="J. ISSAAS">
        <title>Lactobacilli and other gastrointestinal microbiota of Peromyscus leucopus, reservoir host for agents of Lyme disease and other zoonoses in North America.</title>
        <authorList>
            <person name="Milovic A."/>
            <person name="Bassam K."/>
            <person name="Shao H."/>
            <person name="Chatzistamou I."/>
            <person name="Tufts D.M."/>
            <person name="Diuk-Wasser M."/>
            <person name="Barbour A.G."/>
        </authorList>
    </citation>
    <scope>NUCLEOTIDE SEQUENCE</scope>
    <source>
        <strain evidence="1">LL20</strain>
    </source>
</reference>
<dbReference type="Pfam" id="PF13419">
    <property type="entry name" value="HAD_2"/>
    <property type="match status" value="1"/>
</dbReference>
<dbReference type="SUPFAM" id="SSF56784">
    <property type="entry name" value="HAD-like"/>
    <property type="match status" value="1"/>
</dbReference>
<dbReference type="NCBIfam" id="TIGR01549">
    <property type="entry name" value="HAD-SF-IA-v1"/>
    <property type="match status" value="1"/>
</dbReference>
<dbReference type="InterPro" id="IPR023198">
    <property type="entry name" value="PGP-like_dom2"/>
</dbReference>
<dbReference type="PROSITE" id="PS01228">
    <property type="entry name" value="COF_1"/>
    <property type="match status" value="1"/>
</dbReference>
<dbReference type="SFLD" id="SFLDG01129">
    <property type="entry name" value="C1.5:_HAD__Beta-PGM__Phosphata"/>
    <property type="match status" value="1"/>
</dbReference>
<dbReference type="SFLD" id="SFLDG01135">
    <property type="entry name" value="C1.5.6:_HAD__Beta-PGM__Phospha"/>
    <property type="match status" value="1"/>
</dbReference>
<sequence>MDKKIIIFDLDGTLLNTLEDLKDSTNFALKTFNYPTRNIEDIRQFVGNGVAKLIERAIPQGKDNPDFEKCLETFKKHYSKNMYNKTAPYPQILETLETLKQKGYKTAVVSNKFDMAVKELCKKYFPNLIDFAAGENEACGIRKKPAPDTIIKTLEEFNLQNNEAIYVGDSDVDIMTAKNSDMPCISVTWGFRDKEFLSNHNAEIIINSPIEIIEILENKIK</sequence>
<organism evidence="1">
    <name type="scientific">uncultured Candidatus Melainabacteria bacterium</name>
    <dbReference type="NCBI Taxonomy" id="2682970"/>
    <lineage>
        <taxon>Bacteria</taxon>
        <taxon>Bacillati</taxon>
        <taxon>Candidatus Melainabacteria</taxon>
        <taxon>environmental samples</taxon>
    </lineage>
</organism>
<dbReference type="InterPro" id="IPR050155">
    <property type="entry name" value="HAD-like_hydrolase_sf"/>
</dbReference>
<dbReference type="Gene3D" id="3.40.50.1000">
    <property type="entry name" value="HAD superfamily/HAD-like"/>
    <property type="match status" value="1"/>
</dbReference>
<gene>
    <name evidence="1" type="ORF">Melaina855_1570</name>
</gene>
<dbReference type="PANTHER" id="PTHR43434:SF1">
    <property type="entry name" value="PHOSPHOGLYCOLATE PHOSPHATASE"/>
    <property type="match status" value="1"/>
</dbReference>
<dbReference type="SFLD" id="SFLDS00003">
    <property type="entry name" value="Haloacid_Dehalogenase"/>
    <property type="match status" value="1"/>
</dbReference>
<dbReference type="GO" id="GO:0005829">
    <property type="term" value="C:cytosol"/>
    <property type="evidence" value="ECO:0007669"/>
    <property type="project" value="TreeGrafter"/>
</dbReference>
<proteinExistence type="predicted"/>
<dbReference type="InterPro" id="IPR036412">
    <property type="entry name" value="HAD-like_sf"/>
</dbReference>
<dbReference type="AlphaFoldDB" id="A0A650EJ83"/>
<dbReference type="Gene3D" id="1.10.150.240">
    <property type="entry name" value="Putative phosphatase, domain 2"/>
    <property type="match status" value="1"/>
</dbReference>
<evidence type="ECO:0000313" key="1">
    <source>
        <dbReference type="EMBL" id="QGT49770.1"/>
    </source>
</evidence>
<dbReference type="InterPro" id="IPR006439">
    <property type="entry name" value="HAD-SF_hydro_IA"/>
</dbReference>
<dbReference type="EMBL" id="MN577570">
    <property type="protein sequence ID" value="QGT49770.1"/>
    <property type="molecule type" value="Genomic_DNA"/>
</dbReference>
<accession>A0A650EJ83</accession>